<accession>A0A9Q0HGG5</accession>
<proteinExistence type="predicted"/>
<keyword evidence="2" id="KW-1185">Reference proteome</keyword>
<evidence type="ECO:0000313" key="1">
    <source>
        <dbReference type="EMBL" id="KAJ4964240.1"/>
    </source>
</evidence>
<dbReference type="AlphaFoldDB" id="A0A9Q0HGG5"/>
<sequence length="218" mass="24253">MLNPALSPINRNSKIPKTSHGGKISILFKTPTPKFQFPTMEIARLNPNRINGAQDSQLSKIFLSCSSSTPEVSLPEIIESSFLTSNAFNPRFSTSSCLEMVSFLTMSYTSLKDLLPSTPGISSSNQSWDEIAIKNKLVKKAASAYLQPMSSSCERIHPGFFEWLGIACSFHCRPNSDCVRSCGCLEFVEEMIRDMFGRFFRPNRSRGTVDSDSPPFDN</sequence>
<dbReference type="OrthoDB" id="682663at2759"/>
<reference evidence="1" key="1">
    <citation type="journal article" date="2023" name="Plant J.">
        <title>The genome of the king protea, Protea cynaroides.</title>
        <authorList>
            <person name="Chang J."/>
            <person name="Duong T.A."/>
            <person name="Schoeman C."/>
            <person name="Ma X."/>
            <person name="Roodt D."/>
            <person name="Barker N."/>
            <person name="Li Z."/>
            <person name="Van de Peer Y."/>
            <person name="Mizrachi E."/>
        </authorList>
    </citation>
    <scope>NUCLEOTIDE SEQUENCE</scope>
    <source>
        <tissue evidence="1">Young leaves</tissue>
    </source>
</reference>
<name>A0A9Q0HGG5_9MAGN</name>
<organism evidence="1 2">
    <name type="scientific">Protea cynaroides</name>
    <dbReference type="NCBI Taxonomy" id="273540"/>
    <lineage>
        <taxon>Eukaryota</taxon>
        <taxon>Viridiplantae</taxon>
        <taxon>Streptophyta</taxon>
        <taxon>Embryophyta</taxon>
        <taxon>Tracheophyta</taxon>
        <taxon>Spermatophyta</taxon>
        <taxon>Magnoliopsida</taxon>
        <taxon>Proteales</taxon>
        <taxon>Proteaceae</taxon>
        <taxon>Protea</taxon>
    </lineage>
</organism>
<comment type="caution">
    <text evidence="1">The sequence shown here is derived from an EMBL/GenBank/DDBJ whole genome shotgun (WGS) entry which is preliminary data.</text>
</comment>
<dbReference type="EMBL" id="JAMYWD010000008">
    <property type="protein sequence ID" value="KAJ4964240.1"/>
    <property type="molecule type" value="Genomic_DNA"/>
</dbReference>
<evidence type="ECO:0000313" key="2">
    <source>
        <dbReference type="Proteomes" id="UP001141806"/>
    </source>
</evidence>
<dbReference type="PANTHER" id="PTHR34569:SF12">
    <property type="entry name" value="TRANSMEMBRANE PROTEIN"/>
    <property type="match status" value="1"/>
</dbReference>
<gene>
    <name evidence="1" type="ORF">NE237_024179</name>
</gene>
<dbReference type="Proteomes" id="UP001141806">
    <property type="component" value="Unassembled WGS sequence"/>
</dbReference>
<dbReference type="PANTHER" id="PTHR34569">
    <property type="entry name" value="EXPRESSED PROTEIN"/>
    <property type="match status" value="1"/>
</dbReference>
<protein>
    <submittedName>
        <fullName evidence="1">Uncharacterized protein</fullName>
    </submittedName>
</protein>